<evidence type="ECO:0000256" key="15">
    <source>
        <dbReference type="ARBA" id="ARBA00071867"/>
    </source>
</evidence>
<sequence>MKKIIMIRYGELSIKGKNKRRFIRILSDNIKRALYDYPQVKVSQQHDFMFLHLEDAPQDLVLERLQDVFGIQSYSPALTIERDFEKLKEVAVEVVAKEMAKSDIKTFKIATSRSDHSYRLDTNAINRELGAHVGAAYPELKVQLKQPDLTLRVKVREQDFLLSTDWLPGLGGLPVGSSAKATLMLSGGIDSPVAGYLAMKRGIRVTALHFASPPYTSPQALEKAKKLAGKLSRFSAWINFLEVPFTEIQEEIKEKIPKEYLMTVTRRMMYRVADRLRDQYDGLAIVNGESVGQVASQTLESMYTINAVTSTPILRPLVTMDKLEIIDIAEKIDTYGLSIQPFEDCCTVFAPPSPKTKPHLDEVEYLEKRLAIDELVQAAVDQTKFERIEWQDQVEEAEHIADEFEDLL</sequence>
<feature type="binding site" evidence="19">
    <location>
        <begin position="184"/>
        <end position="185"/>
    </location>
    <ligand>
        <name>ATP</name>
        <dbReference type="ChEBI" id="CHEBI:30616"/>
    </ligand>
</feature>
<dbReference type="EMBL" id="PKGY01000003">
    <property type="protein sequence ID" value="PKZ21789.1"/>
    <property type="molecule type" value="Genomic_DNA"/>
</dbReference>
<dbReference type="GO" id="GO:0005524">
    <property type="term" value="F:ATP binding"/>
    <property type="evidence" value="ECO:0007669"/>
    <property type="project" value="UniProtKB-UniRule"/>
</dbReference>
<dbReference type="InterPro" id="IPR014729">
    <property type="entry name" value="Rossmann-like_a/b/a_fold"/>
</dbReference>
<feature type="binding site" evidence="19">
    <location>
        <begin position="209"/>
        <end position="210"/>
    </location>
    <ligand>
        <name>ATP</name>
        <dbReference type="ChEBI" id="CHEBI:30616"/>
    </ligand>
</feature>
<evidence type="ECO:0000313" key="24">
    <source>
        <dbReference type="Proteomes" id="UP000234239"/>
    </source>
</evidence>
<dbReference type="SMART" id="SM00981">
    <property type="entry name" value="THUMP"/>
    <property type="match status" value="1"/>
</dbReference>
<dbReference type="Proteomes" id="UP000234239">
    <property type="component" value="Unassembled WGS sequence"/>
</dbReference>
<evidence type="ECO:0000256" key="8">
    <source>
        <dbReference type="ARBA" id="ARBA00022884"/>
    </source>
</evidence>
<evidence type="ECO:0000256" key="4">
    <source>
        <dbReference type="ARBA" id="ARBA00022555"/>
    </source>
</evidence>
<dbReference type="UniPathway" id="UPA00060"/>
<dbReference type="GO" id="GO:0005829">
    <property type="term" value="C:cytosol"/>
    <property type="evidence" value="ECO:0007669"/>
    <property type="project" value="TreeGrafter"/>
</dbReference>
<evidence type="ECO:0000313" key="21">
    <source>
        <dbReference type="EMBL" id="AMB93481.1"/>
    </source>
</evidence>
<comment type="function">
    <text evidence="12 19">Catalyzes the ATP-dependent transfer of a sulfur to tRNA to produce 4-thiouridine in position 8 of tRNAs, which functions as a near-UV photosensor. Also catalyzes the transfer of sulfur to the sulfur carrier protein ThiS, forming ThiS-thiocarboxylate. This is a step in the synthesis of thiazole, in the thiamine biosynthesis pathway. The sulfur is donated as persulfide by IscS.</text>
</comment>
<proteinExistence type="inferred from homology"/>
<dbReference type="AlphaFoldDB" id="A0A0X8F9X6"/>
<organism evidence="21 23">
    <name type="scientific">Aerococcus sanguinicola</name>
    <dbReference type="NCBI Taxonomy" id="119206"/>
    <lineage>
        <taxon>Bacteria</taxon>
        <taxon>Bacillati</taxon>
        <taxon>Bacillota</taxon>
        <taxon>Bacilli</taxon>
        <taxon>Lactobacillales</taxon>
        <taxon>Aerococcaceae</taxon>
        <taxon>Aerococcus</taxon>
    </lineage>
</organism>
<comment type="subcellular location">
    <subcellularLocation>
        <location evidence="1 19">Cytoplasm</location>
    </subcellularLocation>
</comment>
<keyword evidence="23" id="KW-1185">Reference proteome</keyword>
<dbReference type="SUPFAM" id="SSF143437">
    <property type="entry name" value="THUMP domain-like"/>
    <property type="match status" value="1"/>
</dbReference>
<dbReference type="GO" id="GO:0009228">
    <property type="term" value="P:thiamine biosynthetic process"/>
    <property type="evidence" value="ECO:0007669"/>
    <property type="project" value="UniProtKB-KW"/>
</dbReference>
<evidence type="ECO:0000259" key="20">
    <source>
        <dbReference type="PROSITE" id="PS51165"/>
    </source>
</evidence>
<evidence type="ECO:0000256" key="12">
    <source>
        <dbReference type="ARBA" id="ARBA00058382"/>
    </source>
</evidence>
<dbReference type="EC" id="2.8.1.4" evidence="14 19"/>
<evidence type="ECO:0000256" key="6">
    <source>
        <dbReference type="ARBA" id="ARBA00022741"/>
    </source>
</evidence>
<evidence type="ECO:0000256" key="17">
    <source>
        <dbReference type="ARBA" id="ARBA00077849"/>
    </source>
</evidence>
<reference evidence="22 24" key="3">
    <citation type="submission" date="2017-12" db="EMBL/GenBank/DDBJ databases">
        <title>Phylogenetic diversity of female urinary microbiome.</title>
        <authorList>
            <person name="Thomas-White K."/>
            <person name="Wolfe A.J."/>
        </authorList>
    </citation>
    <scope>NUCLEOTIDE SEQUENCE [LARGE SCALE GENOMIC DNA]</scope>
    <source>
        <strain evidence="22 24">UMB0139</strain>
    </source>
</reference>
<evidence type="ECO:0000256" key="18">
    <source>
        <dbReference type="ARBA" id="ARBA00080570"/>
    </source>
</evidence>
<evidence type="ECO:0000256" key="9">
    <source>
        <dbReference type="ARBA" id="ARBA00022977"/>
    </source>
</evidence>
<dbReference type="Pfam" id="PF22025">
    <property type="entry name" value="ThiI_fer"/>
    <property type="match status" value="1"/>
</dbReference>
<dbReference type="GO" id="GO:0009229">
    <property type="term" value="P:thiamine diphosphate biosynthetic process"/>
    <property type="evidence" value="ECO:0007669"/>
    <property type="project" value="UniProtKB-UniRule"/>
</dbReference>
<comment type="catalytic activity">
    <reaction evidence="10 19">
        <text>[ThiI sulfur-carrier protein]-S-sulfanyl-L-cysteine + a uridine in tRNA + 2 reduced [2Fe-2S]-[ferredoxin] + ATP + H(+) = [ThiI sulfur-carrier protein]-L-cysteine + a 4-thiouridine in tRNA + 2 oxidized [2Fe-2S]-[ferredoxin] + AMP + diphosphate</text>
        <dbReference type="Rhea" id="RHEA:24176"/>
        <dbReference type="Rhea" id="RHEA-COMP:10000"/>
        <dbReference type="Rhea" id="RHEA-COMP:10001"/>
        <dbReference type="Rhea" id="RHEA-COMP:13337"/>
        <dbReference type="Rhea" id="RHEA-COMP:13338"/>
        <dbReference type="Rhea" id="RHEA-COMP:13339"/>
        <dbReference type="Rhea" id="RHEA-COMP:13340"/>
        <dbReference type="ChEBI" id="CHEBI:15378"/>
        <dbReference type="ChEBI" id="CHEBI:29950"/>
        <dbReference type="ChEBI" id="CHEBI:30616"/>
        <dbReference type="ChEBI" id="CHEBI:33019"/>
        <dbReference type="ChEBI" id="CHEBI:33737"/>
        <dbReference type="ChEBI" id="CHEBI:33738"/>
        <dbReference type="ChEBI" id="CHEBI:61963"/>
        <dbReference type="ChEBI" id="CHEBI:65315"/>
        <dbReference type="ChEBI" id="CHEBI:136798"/>
        <dbReference type="ChEBI" id="CHEBI:456215"/>
        <dbReference type="EC" id="2.8.1.4"/>
    </reaction>
</comment>
<dbReference type="GO" id="GO:0000049">
    <property type="term" value="F:tRNA binding"/>
    <property type="evidence" value="ECO:0007669"/>
    <property type="project" value="UniProtKB-UniRule"/>
</dbReference>
<evidence type="ECO:0000256" key="1">
    <source>
        <dbReference type="ARBA" id="ARBA00004496"/>
    </source>
</evidence>
<feature type="binding site" evidence="19">
    <location>
        <position position="297"/>
    </location>
    <ligand>
        <name>ATP</name>
        <dbReference type="ChEBI" id="CHEBI:30616"/>
    </ligand>
</feature>
<dbReference type="Pfam" id="PF02926">
    <property type="entry name" value="THUMP"/>
    <property type="match status" value="1"/>
</dbReference>
<dbReference type="GeneID" id="92902717"/>
<dbReference type="GO" id="GO:0004810">
    <property type="term" value="F:CCA tRNA nucleotidyltransferase activity"/>
    <property type="evidence" value="ECO:0007669"/>
    <property type="project" value="InterPro"/>
</dbReference>
<dbReference type="InterPro" id="IPR054173">
    <property type="entry name" value="ThiI_fer"/>
</dbReference>
<dbReference type="InterPro" id="IPR050102">
    <property type="entry name" value="tRNA_sulfurtransferase_ThiI"/>
</dbReference>
<dbReference type="CDD" id="cd11716">
    <property type="entry name" value="THUMP_ThiI"/>
    <property type="match status" value="1"/>
</dbReference>
<dbReference type="InterPro" id="IPR020536">
    <property type="entry name" value="ThiI_AANH"/>
</dbReference>
<dbReference type="EMBL" id="CP014160">
    <property type="protein sequence ID" value="AMB93481.1"/>
    <property type="molecule type" value="Genomic_DNA"/>
</dbReference>
<evidence type="ECO:0000313" key="22">
    <source>
        <dbReference type="EMBL" id="PKZ21789.1"/>
    </source>
</evidence>
<dbReference type="GO" id="GO:0052837">
    <property type="term" value="P:thiazole biosynthetic process"/>
    <property type="evidence" value="ECO:0007669"/>
    <property type="project" value="TreeGrafter"/>
</dbReference>
<dbReference type="RefSeq" id="WP_067972014.1">
    <property type="nucleotide sequence ID" value="NZ_CAJHKM010000006.1"/>
</dbReference>
<name>A0A0X8F9X6_9LACT</name>
<dbReference type="PANTHER" id="PTHR43209:SF1">
    <property type="entry name" value="TRNA SULFURTRANSFERASE"/>
    <property type="match status" value="1"/>
</dbReference>
<feature type="binding site" evidence="19">
    <location>
        <position position="288"/>
    </location>
    <ligand>
        <name>ATP</name>
        <dbReference type="ChEBI" id="CHEBI:30616"/>
    </ligand>
</feature>
<evidence type="ECO:0000256" key="19">
    <source>
        <dbReference type="HAMAP-Rule" id="MF_00021"/>
    </source>
</evidence>
<comment type="similarity">
    <text evidence="13 19">Belongs to the ThiI family.</text>
</comment>
<dbReference type="CDD" id="cd01712">
    <property type="entry name" value="PPase_ThiI"/>
    <property type="match status" value="1"/>
</dbReference>
<dbReference type="Pfam" id="PF02568">
    <property type="entry name" value="ThiI"/>
    <property type="match status" value="1"/>
</dbReference>
<evidence type="ECO:0000256" key="3">
    <source>
        <dbReference type="ARBA" id="ARBA00022490"/>
    </source>
</evidence>
<dbReference type="Gene3D" id="3.30.2130.30">
    <property type="match status" value="1"/>
</dbReference>
<dbReference type="FunFam" id="3.40.50.620:FF:000053">
    <property type="entry name" value="Probable tRNA sulfurtransferase"/>
    <property type="match status" value="1"/>
</dbReference>
<dbReference type="InterPro" id="IPR049961">
    <property type="entry name" value="ThiI_N"/>
</dbReference>
<comment type="catalytic activity">
    <reaction evidence="11 19">
        <text>[ThiS sulfur-carrier protein]-C-terminal Gly-Gly-AMP + S-sulfanyl-L-cysteinyl-[cysteine desulfurase] + AH2 = [ThiS sulfur-carrier protein]-C-terminal-Gly-aminoethanethioate + L-cysteinyl-[cysteine desulfurase] + A + AMP + 2 H(+)</text>
        <dbReference type="Rhea" id="RHEA:43340"/>
        <dbReference type="Rhea" id="RHEA-COMP:12157"/>
        <dbReference type="Rhea" id="RHEA-COMP:12158"/>
        <dbReference type="Rhea" id="RHEA-COMP:12910"/>
        <dbReference type="Rhea" id="RHEA-COMP:19908"/>
        <dbReference type="ChEBI" id="CHEBI:13193"/>
        <dbReference type="ChEBI" id="CHEBI:15378"/>
        <dbReference type="ChEBI" id="CHEBI:17499"/>
        <dbReference type="ChEBI" id="CHEBI:29950"/>
        <dbReference type="ChEBI" id="CHEBI:61963"/>
        <dbReference type="ChEBI" id="CHEBI:90618"/>
        <dbReference type="ChEBI" id="CHEBI:232372"/>
        <dbReference type="ChEBI" id="CHEBI:456215"/>
    </reaction>
</comment>
<keyword evidence="5 19" id="KW-0808">Transferase</keyword>
<dbReference type="GO" id="GO:0002937">
    <property type="term" value="P:tRNA 4-thiouridine biosynthesis"/>
    <property type="evidence" value="ECO:0007669"/>
    <property type="project" value="TreeGrafter"/>
</dbReference>
<dbReference type="InterPro" id="IPR049962">
    <property type="entry name" value="THUMP_ThiI"/>
</dbReference>
<dbReference type="Gene3D" id="3.40.50.620">
    <property type="entry name" value="HUPs"/>
    <property type="match status" value="1"/>
</dbReference>
<keyword evidence="8 19" id="KW-0694">RNA-binding</keyword>
<evidence type="ECO:0000256" key="7">
    <source>
        <dbReference type="ARBA" id="ARBA00022840"/>
    </source>
</evidence>
<evidence type="ECO:0000256" key="13">
    <source>
        <dbReference type="ARBA" id="ARBA00061472"/>
    </source>
</evidence>
<dbReference type="OrthoDB" id="9773948at2"/>
<evidence type="ECO:0000256" key="5">
    <source>
        <dbReference type="ARBA" id="ARBA00022679"/>
    </source>
</evidence>
<keyword evidence="6 19" id="KW-0547">Nucleotide-binding</keyword>
<accession>A0A0X8F9X6</accession>
<keyword evidence="7 19" id="KW-0067">ATP-binding</keyword>
<dbReference type="Proteomes" id="UP000069912">
    <property type="component" value="Chromosome"/>
</dbReference>
<dbReference type="InterPro" id="IPR003720">
    <property type="entry name" value="tRNA_STrfase"/>
</dbReference>
<reference evidence="23" key="2">
    <citation type="submission" date="2016-01" db="EMBL/GenBank/DDBJ databases">
        <title>Six Aerococcus type strain genome sequencing and assembly using PacBio and Illumina Hiseq.</title>
        <authorList>
            <person name="Carkaci D."/>
            <person name="Dargis R."/>
            <person name="Nielsen X.C."/>
            <person name="Skovgaard O."/>
            <person name="Fuursted K."/>
            <person name="Christensen J.J."/>
        </authorList>
    </citation>
    <scope>NUCLEOTIDE SEQUENCE [LARGE SCALE GENOMIC DNA]</scope>
    <source>
        <strain evidence="23">CCUG43001</strain>
    </source>
</reference>
<evidence type="ECO:0000256" key="16">
    <source>
        <dbReference type="ARBA" id="ARBA00075337"/>
    </source>
</evidence>
<dbReference type="PANTHER" id="PTHR43209">
    <property type="entry name" value="TRNA SULFURTRANSFERASE"/>
    <property type="match status" value="1"/>
</dbReference>
<dbReference type="HAMAP" id="MF_00021">
    <property type="entry name" value="ThiI"/>
    <property type="match status" value="1"/>
</dbReference>
<dbReference type="PROSITE" id="PS51165">
    <property type="entry name" value="THUMP"/>
    <property type="match status" value="1"/>
</dbReference>
<feature type="binding site" evidence="19">
    <location>
        <position position="266"/>
    </location>
    <ligand>
        <name>ATP</name>
        <dbReference type="ChEBI" id="CHEBI:30616"/>
    </ligand>
</feature>
<dbReference type="SUPFAM" id="SSF52402">
    <property type="entry name" value="Adenine nucleotide alpha hydrolases-like"/>
    <property type="match status" value="1"/>
</dbReference>
<reference evidence="21 23" key="1">
    <citation type="journal article" date="2016" name="Genome Announc.">
        <title>Complete Genome Sequences of Aerococcus christensenii CCUG 28831T, Aerococcus sanguinicola CCUG 43001T, Aerococcus urinae CCUG 36881T, Aerococcus urinaeequi CCUG 28094T, Aerococcus urinaehominis CCUG 42038 BT, and Aerococcus viridans CCUG 4311T.</title>
        <authorList>
            <person name="Carkaci D."/>
            <person name="Dargis R."/>
            <person name="Nielsen X.C."/>
            <person name="Skovgaard O."/>
            <person name="Fuursted K."/>
            <person name="Christensen J.J."/>
        </authorList>
    </citation>
    <scope>NUCLEOTIDE SEQUENCE [LARGE SCALE GENOMIC DNA]</scope>
    <source>
        <strain evidence="21 23">CCUG43001</strain>
    </source>
</reference>
<feature type="domain" description="THUMP" evidence="20">
    <location>
        <begin position="59"/>
        <end position="166"/>
    </location>
</feature>
<dbReference type="GO" id="GO:0140741">
    <property type="term" value="F:tRNA-uracil-4 sulfurtransferase activity"/>
    <property type="evidence" value="ECO:0007669"/>
    <property type="project" value="UniProtKB-EC"/>
</dbReference>
<comment type="pathway">
    <text evidence="2 19">Cofactor biosynthesis; thiamine diphosphate biosynthesis.</text>
</comment>
<evidence type="ECO:0000256" key="2">
    <source>
        <dbReference type="ARBA" id="ARBA00004948"/>
    </source>
</evidence>
<evidence type="ECO:0000256" key="14">
    <source>
        <dbReference type="ARBA" id="ARBA00066827"/>
    </source>
</evidence>
<evidence type="ECO:0000313" key="23">
    <source>
        <dbReference type="Proteomes" id="UP000069912"/>
    </source>
</evidence>
<evidence type="ECO:0000256" key="11">
    <source>
        <dbReference type="ARBA" id="ARBA00052330"/>
    </source>
</evidence>
<gene>
    <name evidence="19" type="primary">thiI</name>
    <name evidence="21" type="ORF">AWM72_01345</name>
    <name evidence="22" type="ORF">CYJ28_07765</name>
</gene>
<protein>
    <recommendedName>
        <fullName evidence="15 19">Probable tRNA sulfurtransferase</fullName>
        <ecNumber evidence="14 19">2.8.1.4</ecNumber>
    </recommendedName>
    <alternativeName>
        <fullName evidence="16 19">Sulfur carrier protein ThiS sulfurtransferase</fullName>
    </alternativeName>
    <alternativeName>
        <fullName evidence="17 19">Thiamine biosynthesis protein ThiI</fullName>
    </alternativeName>
    <alternativeName>
        <fullName evidence="18 19">tRNA 4-thiouridine synthase</fullName>
    </alternativeName>
</protein>
<dbReference type="KEGG" id="asan:AWM72_01345"/>
<keyword evidence="3 19" id="KW-0963">Cytoplasm</keyword>
<keyword evidence="4 19" id="KW-0820">tRNA-binding</keyword>
<dbReference type="NCBIfam" id="TIGR00342">
    <property type="entry name" value="tRNA uracil 4-sulfurtransferase ThiI"/>
    <property type="match status" value="1"/>
</dbReference>
<dbReference type="InterPro" id="IPR004114">
    <property type="entry name" value="THUMP_dom"/>
</dbReference>
<evidence type="ECO:0000256" key="10">
    <source>
        <dbReference type="ARBA" id="ARBA00050570"/>
    </source>
</evidence>
<keyword evidence="9 19" id="KW-0784">Thiamine biosynthesis</keyword>